<evidence type="ECO:0000259" key="9">
    <source>
        <dbReference type="SMART" id="SM01073"/>
    </source>
</evidence>
<dbReference type="CDD" id="cd19511">
    <property type="entry name" value="RecA-like_CDC48_r2-like"/>
    <property type="match status" value="1"/>
</dbReference>
<dbReference type="PANTHER" id="PTHR23077:SF171">
    <property type="entry name" value="NUCLEAR VALOSIN-CONTAINING PROTEIN-LIKE"/>
    <property type="match status" value="1"/>
</dbReference>
<keyword evidence="10" id="KW-0482">Metalloprotease</keyword>
<evidence type="ECO:0000259" key="8">
    <source>
        <dbReference type="SMART" id="SM01072"/>
    </source>
</evidence>
<evidence type="ECO:0000256" key="2">
    <source>
        <dbReference type="ARBA" id="ARBA00022737"/>
    </source>
</evidence>
<dbReference type="Pfam" id="PF17862">
    <property type="entry name" value="AAA_lid_3"/>
    <property type="match status" value="2"/>
</dbReference>
<dbReference type="InterPro" id="IPR004201">
    <property type="entry name" value="Cdc48_dom2"/>
</dbReference>
<dbReference type="Pfam" id="PF02359">
    <property type="entry name" value="CDC48_N"/>
    <property type="match status" value="1"/>
</dbReference>
<dbReference type="InterPro" id="IPR003959">
    <property type="entry name" value="ATPase_AAA_core"/>
</dbReference>
<dbReference type="InterPro" id="IPR009010">
    <property type="entry name" value="Asp_de-COase-like_dom_sf"/>
</dbReference>
<keyword evidence="2" id="KW-0677">Repeat</keyword>
<dbReference type="InterPro" id="IPR003338">
    <property type="entry name" value="CDC4_N-term_subdom"/>
</dbReference>
<keyword evidence="4" id="KW-0067">ATP-binding</keyword>
<feature type="domain" description="CDC48" evidence="8">
    <location>
        <begin position="107"/>
        <end position="172"/>
    </location>
</feature>
<dbReference type="GO" id="GO:0005524">
    <property type="term" value="F:ATP binding"/>
    <property type="evidence" value="ECO:0007669"/>
    <property type="project" value="UniProtKB-KW"/>
</dbReference>
<comment type="caution">
    <text evidence="10">The sequence shown here is derived from an EMBL/GenBank/DDBJ whole genome shotgun (WGS) entry which is preliminary data.</text>
</comment>
<dbReference type="GO" id="GO:0016887">
    <property type="term" value="F:ATP hydrolysis activity"/>
    <property type="evidence" value="ECO:0007669"/>
    <property type="project" value="InterPro"/>
</dbReference>
<comment type="similarity">
    <text evidence="1">Belongs to the AAA ATPase family. CDC48 subfamily.</text>
</comment>
<dbReference type="FunFam" id="2.40.40.20:FF:000007">
    <property type="entry name" value="AAA family ATPase"/>
    <property type="match status" value="1"/>
</dbReference>
<dbReference type="InterPro" id="IPR041569">
    <property type="entry name" value="AAA_lid_3"/>
</dbReference>
<name>A0AAE4MGT7_9EURY</name>
<feature type="domain" description="AAA+ ATPase" evidence="7">
    <location>
        <begin position="516"/>
        <end position="654"/>
    </location>
</feature>
<protein>
    <submittedName>
        <fullName evidence="10">ATP-dependent zinc metalloprotease FtsH</fullName>
        <ecNumber evidence="10">3.4.24.-</ecNumber>
    </submittedName>
</protein>
<dbReference type="Proteomes" id="UP001283212">
    <property type="component" value="Unassembled WGS sequence"/>
</dbReference>
<reference evidence="10 11" key="1">
    <citation type="submission" date="2023-06" db="EMBL/GenBank/DDBJ databases">
        <title>Genome sequence of Methancorpusculaceae sp. Cs1.</title>
        <authorList>
            <person name="Protasov E."/>
            <person name="Platt K."/>
            <person name="Poehlein A."/>
            <person name="Daniel R."/>
            <person name="Brune A."/>
        </authorList>
    </citation>
    <scope>NUCLEOTIDE SEQUENCE [LARGE SCALE GENOMIC DNA]</scope>
    <source>
        <strain evidence="10 11">Cs1</strain>
    </source>
</reference>
<evidence type="ECO:0000256" key="6">
    <source>
        <dbReference type="SAM" id="MobiDB-lite"/>
    </source>
</evidence>
<proteinExistence type="inferred from homology"/>
<feature type="domain" description="CDC48 N-terminal subdomain" evidence="9">
    <location>
        <begin position="5"/>
        <end position="90"/>
    </location>
</feature>
<keyword evidence="3" id="KW-0547">Nucleotide-binding</keyword>
<feature type="coiled-coil region" evidence="5">
    <location>
        <begin position="373"/>
        <end position="411"/>
    </location>
</feature>
<dbReference type="SMART" id="SM00382">
    <property type="entry name" value="AAA"/>
    <property type="match status" value="2"/>
</dbReference>
<dbReference type="SMART" id="SM01072">
    <property type="entry name" value="CDC48_2"/>
    <property type="match status" value="1"/>
</dbReference>
<dbReference type="SUPFAM" id="SSF50692">
    <property type="entry name" value="ADC-like"/>
    <property type="match status" value="1"/>
</dbReference>
<dbReference type="RefSeq" id="WP_338096389.1">
    <property type="nucleotide sequence ID" value="NZ_JAWDKB010000004.1"/>
</dbReference>
<dbReference type="SUPFAM" id="SSF52540">
    <property type="entry name" value="P-loop containing nucleoside triphosphate hydrolases"/>
    <property type="match status" value="2"/>
</dbReference>
<dbReference type="PANTHER" id="PTHR23077">
    <property type="entry name" value="AAA-FAMILY ATPASE"/>
    <property type="match status" value="1"/>
</dbReference>
<dbReference type="GO" id="GO:0008237">
    <property type="term" value="F:metallopeptidase activity"/>
    <property type="evidence" value="ECO:0007669"/>
    <property type="project" value="UniProtKB-KW"/>
</dbReference>
<organism evidence="10 11">
    <name type="scientific">Methanorbis rubei</name>
    <dbReference type="NCBI Taxonomy" id="3028300"/>
    <lineage>
        <taxon>Archaea</taxon>
        <taxon>Methanobacteriati</taxon>
        <taxon>Methanobacteriota</taxon>
        <taxon>Stenosarchaea group</taxon>
        <taxon>Methanomicrobia</taxon>
        <taxon>Methanomicrobiales</taxon>
        <taxon>Methanocorpusculaceae</taxon>
        <taxon>Methanorbis</taxon>
    </lineage>
</organism>
<dbReference type="FunFam" id="3.40.50.300:FF:000012">
    <property type="entry name" value="Transitional endoplasmic reticulum ATPase"/>
    <property type="match status" value="1"/>
</dbReference>
<dbReference type="SUPFAM" id="SSF54585">
    <property type="entry name" value="Cdc48 domain 2-like"/>
    <property type="match status" value="1"/>
</dbReference>
<dbReference type="Pfam" id="PF02933">
    <property type="entry name" value="CDC48_2"/>
    <property type="match status" value="1"/>
</dbReference>
<keyword evidence="10" id="KW-0645">Protease</keyword>
<gene>
    <name evidence="10" type="primary">ftsH_4</name>
    <name evidence="10" type="ORF">McpCs1_12640</name>
</gene>
<dbReference type="InterPro" id="IPR005938">
    <property type="entry name" value="AAA_ATPase_CDC48"/>
</dbReference>
<dbReference type="Gene3D" id="1.10.8.60">
    <property type="match status" value="3"/>
</dbReference>
<dbReference type="EC" id="3.4.24.-" evidence="10"/>
<dbReference type="Gene3D" id="3.40.50.300">
    <property type="entry name" value="P-loop containing nucleotide triphosphate hydrolases"/>
    <property type="match status" value="2"/>
</dbReference>
<evidence type="ECO:0000256" key="1">
    <source>
        <dbReference type="ARBA" id="ARBA00009833"/>
    </source>
</evidence>
<dbReference type="NCBIfam" id="TIGR01243">
    <property type="entry name" value="CDC48"/>
    <property type="match status" value="1"/>
</dbReference>
<evidence type="ECO:0000313" key="11">
    <source>
        <dbReference type="Proteomes" id="UP001283212"/>
    </source>
</evidence>
<keyword evidence="5" id="KW-0175">Coiled coil</keyword>
<sequence>MPEISLKVDSAYPEDQGRGKARIDPDTMQALGISPGQLVIIEGKIKTIAKVWRAMTADWGQGKIRIDKYTRANAGVGLGDRVIITPVANQIKAEHIDLIPPANTPPNLTDGDPDEIGDSIVNFPITVGDILPIISNIPNKFLEYKISAIEPEGACIITPETEIDFLFNGEHEKFEGTQTISYEDIGGLKGELRRVREMIELPIRHPELFETMGIEPLKGVLLYGPPGTGKTLIAKAVANESRAHFISIAGPEIISKYYGESEQRLREVFEEAETNAPSIIFIDELDSIAPRREDVTGEVERRVVAQLLTMMDGIADRGQVVVVGATNRPDAIDPALRRPGRFDREIEIGVPSEADRLEILQIHTRGMPFEGMAKIKELKQKGQEKKIETAEEEYKKNRERLLAQLAQLSKGFVGADLASLAREAAIRSLRRQMNVIDLDLERIPDEVLRKLEVTAKDFAEASREITPSAMREISIEAVATHWSDVGGCAGALTEVREAVEYPFTRKDSFAQLGIRPPKGVLLYGPPGTGKTLIARAVANESGANFIAIKGPQLLSKWVGESERAVREIFRKARQVAPSIIFFDEIDSLTPARGADGEGSKVSENVLNQILTEMDGIEPLNDVVVLAASNRPDIIDPALLRSGRFDRLVYIAEPKLADREAILAVHMRSMPLEKSTLDEAAEALAGCSEDAVIALVEKFAGKTLTLKQIKAFAKKTAKSSEGLSAPQLRRLITDAAAEKQIVLEDPERSAFIAKIAADTEGYVGSDLESLCREAAMHSLRRNAVFVSEKDFADAKLRIHPTMNERVREYYESIRLRFKGGLPKQVQNLVEYQ</sequence>
<dbReference type="EMBL" id="JAWDKB010000004">
    <property type="protein sequence ID" value="MDV0443881.1"/>
    <property type="molecule type" value="Genomic_DNA"/>
</dbReference>
<dbReference type="Gene3D" id="2.40.40.20">
    <property type="match status" value="1"/>
</dbReference>
<dbReference type="AlphaFoldDB" id="A0AAE4MGT7"/>
<evidence type="ECO:0000256" key="5">
    <source>
        <dbReference type="SAM" id="Coils"/>
    </source>
</evidence>
<dbReference type="PROSITE" id="PS00674">
    <property type="entry name" value="AAA"/>
    <property type="match status" value="2"/>
</dbReference>
<dbReference type="Pfam" id="PF00004">
    <property type="entry name" value="AAA"/>
    <property type="match status" value="2"/>
</dbReference>
<dbReference type="InterPro" id="IPR003960">
    <property type="entry name" value="ATPase_AAA_CS"/>
</dbReference>
<evidence type="ECO:0000256" key="3">
    <source>
        <dbReference type="ARBA" id="ARBA00022741"/>
    </source>
</evidence>
<dbReference type="InterPro" id="IPR027417">
    <property type="entry name" value="P-loop_NTPase"/>
</dbReference>
<dbReference type="InterPro" id="IPR050168">
    <property type="entry name" value="AAA_ATPase_domain"/>
</dbReference>
<keyword evidence="10" id="KW-0378">Hydrolase</keyword>
<dbReference type="FunFam" id="3.40.50.300:FF:000018">
    <property type="entry name" value="Cell division control 48"/>
    <property type="match status" value="1"/>
</dbReference>
<dbReference type="InterPro" id="IPR003593">
    <property type="entry name" value="AAA+_ATPase"/>
</dbReference>
<feature type="domain" description="AAA+ ATPase" evidence="7">
    <location>
        <begin position="216"/>
        <end position="352"/>
    </location>
</feature>
<dbReference type="InterPro" id="IPR029067">
    <property type="entry name" value="CDC48_domain_2-like_sf"/>
</dbReference>
<dbReference type="SMART" id="SM01073">
    <property type="entry name" value="CDC48_N"/>
    <property type="match status" value="1"/>
</dbReference>
<evidence type="ECO:0000259" key="7">
    <source>
        <dbReference type="SMART" id="SM00382"/>
    </source>
</evidence>
<dbReference type="Gene3D" id="3.10.330.10">
    <property type="match status" value="1"/>
</dbReference>
<feature type="region of interest" description="Disordered" evidence="6">
    <location>
        <begin position="1"/>
        <end position="22"/>
    </location>
</feature>
<dbReference type="GO" id="GO:0005737">
    <property type="term" value="C:cytoplasm"/>
    <property type="evidence" value="ECO:0007669"/>
    <property type="project" value="UniProtKB-ARBA"/>
</dbReference>
<keyword evidence="11" id="KW-1185">Reference proteome</keyword>
<evidence type="ECO:0000313" key="10">
    <source>
        <dbReference type="EMBL" id="MDV0443881.1"/>
    </source>
</evidence>
<evidence type="ECO:0000256" key="4">
    <source>
        <dbReference type="ARBA" id="ARBA00022840"/>
    </source>
</evidence>
<accession>A0AAE4MGT7</accession>